<accession>A0A512P810</accession>
<evidence type="ECO:0000259" key="5">
    <source>
        <dbReference type="PROSITE" id="PS50893"/>
    </source>
</evidence>
<keyword evidence="3" id="KW-0547">Nucleotide-binding</keyword>
<evidence type="ECO:0000256" key="4">
    <source>
        <dbReference type="ARBA" id="ARBA00022840"/>
    </source>
</evidence>
<dbReference type="CDD" id="cd10147">
    <property type="entry name" value="Wzt_C-like"/>
    <property type="match status" value="1"/>
</dbReference>
<keyword evidence="2" id="KW-0813">Transport</keyword>
<dbReference type="CDD" id="cd03220">
    <property type="entry name" value="ABC_KpsT_Wzt"/>
    <property type="match status" value="1"/>
</dbReference>
<dbReference type="InterPro" id="IPR015860">
    <property type="entry name" value="ABC_transpr_TagH-like"/>
</dbReference>
<evidence type="ECO:0000256" key="1">
    <source>
        <dbReference type="ARBA" id="ARBA00005417"/>
    </source>
</evidence>
<evidence type="ECO:0000313" key="6">
    <source>
        <dbReference type="EMBL" id="GEP67337.1"/>
    </source>
</evidence>
<sequence length="409" mass="43924">MTTPDVSVIRVRGASKQFRIRKDKSLKDRVVGIMREKRTSEEFWALRDIDLDIEAGTTVGLVGHNGSGKSTLLKLIGGILQPTTGIVQHRGRIAALLELGAGFHPDLTGRENVYLNASILGLSKQQTDSYFDAIVDFSGIERFIDAQVKFYSSGMYVRLAFAVAVHVDPEILLVDEVLAVGDEPFQRKCMDRIHQFQAEGRTIVLVSHSAEQVGELCHRAVVLDGGRIVFDGAAERGIQVLREGYETARVLAEAAAANASAAIARPADHATVDRVEVLDGAGAPVDSVASGDPLEVVITYRSSAPLTAWRGAMTIDTPLAQVVYGTNTELSGVEVPTLHGECQLRLRFPRVDLMSGTYHVTAALQALDGTSIDWKGQAASFTVTSPTTGVGIADLRPSIEAVPATSSHL</sequence>
<dbReference type="GO" id="GO:0016887">
    <property type="term" value="F:ATP hydrolysis activity"/>
    <property type="evidence" value="ECO:0007669"/>
    <property type="project" value="InterPro"/>
</dbReference>
<dbReference type="Pfam" id="PF00005">
    <property type="entry name" value="ABC_tran"/>
    <property type="match status" value="1"/>
</dbReference>
<evidence type="ECO:0000256" key="3">
    <source>
        <dbReference type="ARBA" id="ARBA00022741"/>
    </source>
</evidence>
<dbReference type="Pfam" id="PF14524">
    <property type="entry name" value="Wzt_C"/>
    <property type="match status" value="1"/>
</dbReference>
<dbReference type="SMART" id="SM00382">
    <property type="entry name" value="AAA"/>
    <property type="match status" value="1"/>
</dbReference>
<feature type="domain" description="ABC transporter" evidence="5">
    <location>
        <begin position="28"/>
        <end position="250"/>
    </location>
</feature>
<dbReference type="GO" id="GO:0005524">
    <property type="term" value="F:ATP binding"/>
    <property type="evidence" value="ECO:0007669"/>
    <property type="project" value="UniProtKB-KW"/>
</dbReference>
<comment type="similarity">
    <text evidence="1">Belongs to the ABC transporter superfamily.</text>
</comment>
<dbReference type="OrthoDB" id="9778870at2"/>
<dbReference type="InterPro" id="IPR029439">
    <property type="entry name" value="Wzt_C"/>
</dbReference>
<protein>
    <recommendedName>
        <fullName evidence="5">ABC transporter domain-containing protein</fullName>
    </recommendedName>
</protein>
<proteinExistence type="inferred from homology"/>
<evidence type="ECO:0000313" key="7">
    <source>
        <dbReference type="Proteomes" id="UP000321798"/>
    </source>
</evidence>
<dbReference type="RefSeq" id="WP_146951135.1">
    <property type="nucleotide sequence ID" value="NZ_BAABBJ010000005.1"/>
</dbReference>
<dbReference type="Gene3D" id="2.70.50.60">
    <property type="entry name" value="abc- transporter (atp binding component) like domain"/>
    <property type="match status" value="1"/>
</dbReference>
<organism evidence="6 7">
    <name type="scientific">Cellulomonas soli</name>
    <dbReference type="NCBI Taxonomy" id="931535"/>
    <lineage>
        <taxon>Bacteria</taxon>
        <taxon>Bacillati</taxon>
        <taxon>Actinomycetota</taxon>
        <taxon>Actinomycetes</taxon>
        <taxon>Micrococcales</taxon>
        <taxon>Cellulomonadaceae</taxon>
        <taxon>Cellulomonas</taxon>
    </lineage>
</organism>
<dbReference type="Gene3D" id="3.40.50.300">
    <property type="entry name" value="P-loop containing nucleotide triphosphate hydrolases"/>
    <property type="match status" value="1"/>
</dbReference>
<dbReference type="PANTHER" id="PTHR46743:SF2">
    <property type="entry name" value="TEICHOIC ACIDS EXPORT ATP-BINDING PROTEIN TAGH"/>
    <property type="match status" value="1"/>
</dbReference>
<dbReference type="Proteomes" id="UP000321798">
    <property type="component" value="Unassembled WGS sequence"/>
</dbReference>
<keyword evidence="7" id="KW-1185">Reference proteome</keyword>
<keyword evidence="4" id="KW-0067">ATP-binding</keyword>
<dbReference type="InterPro" id="IPR050683">
    <property type="entry name" value="Bact_Polysacc_Export_ATP-bd"/>
</dbReference>
<dbReference type="InterPro" id="IPR003439">
    <property type="entry name" value="ABC_transporter-like_ATP-bd"/>
</dbReference>
<dbReference type="EMBL" id="BKAL01000001">
    <property type="protein sequence ID" value="GEP67337.1"/>
    <property type="molecule type" value="Genomic_DNA"/>
</dbReference>
<dbReference type="AlphaFoldDB" id="A0A512P810"/>
<dbReference type="PANTHER" id="PTHR46743">
    <property type="entry name" value="TEICHOIC ACIDS EXPORT ATP-BINDING PROTEIN TAGH"/>
    <property type="match status" value="1"/>
</dbReference>
<dbReference type="PROSITE" id="PS50893">
    <property type="entry name" value="ABC_TRANSPORTER_2"/>
    <property type="match status" value="1"/>
</dbReference>
<dbReference type="GO" id="GO:0016020">
    <property type="term" value="C:membrane"/>
    <property type="evidence" value="ECO:0007669"/>
    <property type="project" value="InterPro"/>
</dbReference>
<name>A0A512P810_9CELL</name>
<dbReference type="SUPFAM" id="SSF52540">
    <property type="entry name" value="P-loop containing nucleoside triphosphate hydrolases"/>
    <property type="match status" value="1"/>
</dbReference>
<dbReference type="InterPro" id="IPR027417">
    <property type="entry name" value="P-loop_NTPase"/>
</dbReference>
<comment type="caution">
    <text evidence="6">The sequence shown here is derived from an EMBL/GenBank/DDBJ whole genome shotgun (WGS) entry which is preliminary data.</text>
</comment>
<dbReference type="InterPro" id="IPR003593">
    <property type="entry name" value="AAA+_ATPase"/>
</dbReference>
<reference evidence="6 7" key="1">
    <citation type="submission" date="2019-07" db="EMBL/GenBank/DDBJ databases">
        <title>Whole genome shotgun sequence of Cellulomonas soli NBRC 109434.</title>
        <authorList>
            <person name="Hosoyama A."/>
            <person name="Uohara A."/>
            <person name="Ohji S."/>
            <person name="Ichikawa N."/>
        </authorList>
    </citation>
    <scope>NUCLEOTIDE SEQUENCE [LARGE SCALE GENOMIC DNA]</scope>
    <source>
        <strain evidence="6 7">NBRC 109434</strain>
    </source>
</reference>
<gene>
    <name evidence="6" type="ORF">CSO01_00520</name>
</gene>
<dbReference type="GO" id="GO:0140359">
    <property type="term" value="F:ABC-type transporter activity"/>
    <property type="evidence" value="ECO:0007669"/>
    <property type="project" value="InterPro"/>
</dbReference>
<evidence type="ECO:0000256" key="2">
    <source>
        <dbReference type="ARBA" id="ARBA00022448"/>
    </source>
</evidence>